<reference evidence="4 5" key="1">
    <citation type="submission" date="2014-11" db="EMBL/GenBank/DDBJ databases">
        <authorList>
            <person name="Zhu J."/>
            <person name="Qi W."/>
            <person name="Song R."/>
        </authorList>
    </citation>
    <scope>NUCLEOTIDE SEQUENCE [LARGE SCALE GENOMIC DNA]</scope>
</reference>
<feature type="compositionally biased region" description="Basic and acidic residues" evidence="1">
    <location>
        <begin position="323"/>
        <end position="336"/>
    </location>
</feature>
<dbReference type="PANTHER" id="PTHR23322:SF1">
    <property type="entry name" value="FAS-ASSOCIATED FACTOR 2"/>
    <property type="match status" value="1"/>
</dbReference>
<proteinExistence type="predicted"/>
<keyword evidence="2" id="KW-0732">Signal</keyword>
<name>A0A0G4F8E7_VITBC</name>
<gene>
    <name evidence="4" type="ORF">Vbra_14732</name>
</gene>
<feature type="region of interest" description="Disordered" evidence="1">
    <location>
        <begin position="402"/>
        <end position="426"/>
    </location>
</feature>
<dbReference type="SUPFAM" id="SSF54236">
    <property type="entry name" value="Ubiquitin-like"/>
    <property type="match status" value="1"/>
</dbReference>
<dbReference type="InterPro" id="IPR050730">
    <property type="entry name" value="UBX_domain-protein"/>
</dbReference>
<dbReference type="Gene3D" id="3.40.30.10">
    <property type="entry name" value="Glutaredoxin"/>
    <property type="match status" value="1"/>
</dbReference>
<dbReference type="STRING" id="1169540.A0A0G4F8E7"/>
<dbReference type="EMBL" id="CDMY01000387">
    <property type="protein sequence ID" value="CEM08817.1"/>
    <property type="molecule type" value="Genomic_DNA"/>
</dbReference>
<evidence type="ECO:0000313" key="5">
    <source>
        <dbReference type="Proteomes" id="UP000041254"/>
    </source>
</evidence>
<protein>
    <recommendedName>
        <fullName evidence="3">UBX domain-containing protein</fullName>
    </recommendedName>
</protein>
<dbReference type="GO" id="GO:0043130">
    <property type="term" value="F:ubiquitin binding"/>
    <property type="evidence" value="ECO:0007669"/>
    <property type="project" value="TreeGrafter"/>
</dbReference>
<sequence>MPSLSWHLLCIWTAVVAAVTVIRADHASRGSYALRNGDARAAALFRPRWHQRREREISAVPPLTEEDPECSCEGAGPSLDSVVCLSGGNRQLPGILSVWLLPFAWIRNLLDRIIYRDYYSGQAASRVFLHQLDHDLKSPAHPRPLFFKGSFKGALDHARQTSRFLLVYIRPAAVAAKRRGGRRPTNVEQDVHFLTRSLTSSEVCHFLGEHFVCWGAISSQQQAGRALRELKVRSKRFPTLIIVHSPATPASPLNPPGPPSMRPSVLTTHACRPPPSSAQFLSWLNTTANVYGARLDKDRAAMAAFRRQRALAKEQREAYREALKRDRMAGHEREGASEGAGEPLEDGKGTFDLADEPEATARDVVTLSVRLPDGRRLRRRYRLTAKWEDVYQWIANNYLPEDAANAPPPPQANGTSLPQPPPPTPRELVRQLQLSVAFPPEARIRLSWASDRGKQLRRSGLGRGKSDERRTAILHAKIA</sequence>
<feature type="domain" description="UBX" evidence="3">
    <location>
        <begin position="360"/>
        <end position="461"/>
    </location>
</feature>
<dbReference type="VEuPathDB" id="CryptoDB:Vbra_14732"/>
<dbReference type="InterPro" id="IPR029071">
    <property type="entry name" value="Ubiquitin-like_domsf"/>
</dbReference>
<dbReference type="InterPro" id="IPR001012">
    <property type="entry name" value="UBX_dom"/>
</dbReference>
<dbReference type="PANTHER" id="PTHR23322">
    <property type="entry name" value="FAS-ASSOCIATED PROTEIN"/>
    <property type="match status" value="1"/>
</dbReference>
<dbReference type="GO" id="GO:0005783">
    <property type="term" value="C:endoplasmic reticulum"/>
    <property type="evidence" value="ECO:0007669"/>
    <property type="project" value="TreeGrafter"/>
</dbReference>
<dbReference type="GO" id="GO:0036503">
    <property type="term" value="P:ERAD pathway"/>
    <property type="evidence" value="ECO:0007669"/>
    <property type="project" value="TreeGrafter"/>
</dbReference>
<feature type="region of interest" description="Disordered" evidence="1">
    <location>
        <begin position="323"/>
        <end position="357"/>
    </location>
</feature>
<dbReference type="InParanoid" id="A0A0G4F8E7"/>
<keyword evidence="5" id="KW-1185">Reference proteome</keyword>
<dbReference type="Proteomes" id="UP000041254">
    <property type="component" value="Unassembled WGS sequence"/>
</dbReference>
<evidence type="ECO:0000259" key="3">
    <source>
        <dbReference type="PROSITE" id="PS50033"/>
    </source>
</evidence>
<feature type="chain" id="PRO_5005188436" description="UBX domain-containing protein" evidence="2">
    <location>
        <begin position="19"/>
        <end position="479"/>
    </location>
</feature>
<dbReference type="PROSITE" id="PS50033">
    <property type="entry name" value="UBX"/>
    <property type="match status" value="1"/>
</dbReference>
<feature type="signal peptide" evidence="2">
    <location>
        <begin position="1"/>
        <end position="18"/>
    </location>
</feature>
<evidence type="ECO:0000313" key="4">
    <source>
        <dbReference type="EMBL" id="CEM08817.1"/>
    </source>
</evidence>
<dbReference type="InterPro" id="IPR036249">
    <property type="entry name" value="Thioredoxin-like_sf"/>
</dbReference>
<dbReference type="Pfam" id="PF00789">
    <property type="entry name" value="UBX"/>
    <property type="match status" value="1"/>
</dbReference>
<evidence type="ECO:0000256" key="1">
    <source>
        <dbReference type="SAM" id="MobiDB-lite"/>
    </source>
</evidence>
<organism evidence="4 5">
    <name type="scientific">Vitrella brassicaformis (strain CCMP3155)</name>
    <dbReference type="NCBI Taxonomy" id="1169540"/>
    <lineage>
        <taxon>Eukaryota</taxon>
        <taxon>Sar</taxon>
        <taxon>Alveolata</taxon>
        <taxon>Colpodellida</taxon>
        <taxon>Vitrellaceae</taxon>
        <taxon>Vitrella</taxon>
    </lineage>
</organism>
<accession>A0A0G4F8E7</accession>
<dbReference type="OrthoDB" id="1026733at2759"/>
<evidence type="ECO:0000256" key="2">
    <source>
        <dbReference type="SAM" id="SignalP"/>
    </source>
</evidence>
<dbReference type="SUPFAM" id="SSF52833">
    <property type="entry name" value="Thioredoxin-like"/>
    <property type="match status" value="1"/>
</dbReference>
<dbReference type="AlphaFoldDB" id="A0A0G4F8E7"/>
<dbReference type="Gene3D" id="3.10.20.90">
    <property type="entry name" value="Phosphatidylinositol 3-kinase Catalytic Subunit, Chain A, domain 1"/>
    <property type="match status" value="1"/>
</dbReference>